<keyword evidence="3" id="KW-1185">Reference proteome</keyword>
<comment type="caution">
    <text evidence="2">The sequence shown here is derived from an EMBL/GenBank/DDBJ whole genome shotgun (WGS) entry which is preliminary data.</text>
</comment>
<evidence type="ECO:0000256" key="1">
    <source>
        <dbReference type="SAM" id="MobiDB-lite"/>
    </source>
</evidence>
<proteinExistence type="predicted"/>
<sequence length="35" mass="3651">MKFSSNAVPISSWGAKADGNQGSFVDYESEGGAKQ</sequence>
<feature type="region of interest" description="Disordered" evidence="1">
    <location>
        <begin position="1"/>
        <end position="35"/>
    </location>
</feature>
<evidence type="ECO:0000313" key="2">
    <source>
        <dbReference type="EMBL" id="KAG7170526.1"/>
    </source>
</evidence>
<protein>
    <submittedName>
        <fullName evidence="2">Uncharacterized protein</fullName>
    </submittedName>
</protein>
<name>A0A8J5N113_HOMAM</name>
<organism evidence="2 3">
    <name type="scientific">Homarus americanus</name>
    <name type="common">American lobster</name>
    <dbReference type="NCBI Taxonomy" id="6706"/>
    <lineage>
        <taxon>Eukaryota</taxon>
        <taxon>Metazoa</taxon>
        <taxon>Ecdysozoa</taxon>
        <taxon>Arthropoda</taxon>
        <taxon>Crustacea</taxon>
        <taxon>Multicrustacea</taxon>
        <taxon>Malacostraca</taxon>
        <taxon>Eumalacostraca</taxon>
        <taxon>Eucarida</taxon>
        <taxon>Decapoda</taxon>
        <taxon>Pleocyemata</taxon>
        <taxon>Astacidea</taxon>
        <taxon>Nephropoidea</taxon>
        <taxon>Nephropidae</taxon>
        <taxon>Homarus</taxon>
    </lineage>
</organism>
<reference evidence="2" key="1">
    <citation type="journal article" date="2021" name="Sci. Adv.">
        <title>The American lobster genome reveals insights on longevity, neural, and immune adaptations.</title>
        <authorList>
            <person name="Polinski J.M."/>
            <person name="Zimin A.V."/>
            <person name="Clark K.F."/>
            <person name="Kohn A.B."/>
            <person name="Sadowski N."/>
            <person name="Timp W."/>
            <person name="Ptitsyn A."/>
            <person name="Khanna P."/>
            <person name="Romanova D.Y."/>
            <person name="Williams P."/>
            <person name="Greenwood S.J."/>
            <person name="Moroz L.L."/>
            <person name="Walt D.R."/>
            <person name="Bodnar A.G."/>
        </authorList>
    </citation>
    <scope>NUCLEOTIDE SEQUENCE</scope>
    <source>
        <strain evidence="2">GMGI-L3</strain>
    </source>
</reference>
<accession>A0A8J5N113</accession>
<dbReference type="EMBL" id="JAHLQT010013974">
    <property type="protein sequence ID" value="KAG7170526.1"/>
    <property type="molecule type" value="Genomic_DNA"/>
</dbReference>
<evidence type="ECO:0000313" key="3">
    <source>
        <dbReference type="Proteomes" id="UP000747542"/>
    </source>
</evidence>
<dbReference type="Proteomes" id="UP000747542">
    <property type="component" value="Unassembled WGS sequence"/>
</dbReference>
<gene>
    <name evidence="2" type="ORF">Hamer_G023993</name>
</gene>
<feature type="non-terminal residue" evidence="2">
    <location>
        <position position="35"/>
    </location>
</feature>
<dbReference type="AlphaFoldDB" id="A0A8J5N113"/>